<dbReference type="Pfam" id="PF06220">
    <property type="entry name" value="zf-U1"/>
    <property type="match status" value="1"/>
</dbReference>
<evidence type="ECO:0000256" key="3">
    <source>
        <dbReference type="ARBA" id="ARBA00022833"/>
    </source>
</evidence>
<dbReference type="RefSeq" id="XP_028040421.1">
    <property type="nucleotide sequence ID" value="XM_028184620.1"/>
</dbReference>
<dbReference type="OrthoDB" id="2417221at2759"/>
<organism evidence="6 8">
    <name type="scientific">Bombyx mandarina</name>
    <name type="common">Wild silk moth</name>
    <name type="synonym">Wild silkworm</name>
    <dbReference type="NCBI Taxonomy" id="7092"/>
    <lineage>
        <taxon>Eukaryota</taxon>
        <taxon>Metazoa</taxon>
        <taxon>Ecdysozoa</taxon>
        <taxon>Arthropoda</taxon>
        <taxon>Hexapoda</taxon>
        <taxon>Insecta</taxon>
        <taxon>Pterygota</taxon>
        <taxon>Neoptera</taxon>
        <taxon>Endopterygota</taxon>
        <taxon>Lepidoptera</taxon>
        <taxon>Glossata</taxon>
        <taxon>Ditrysia</taxon>
        <taxon>Bombycoidea</taxon>
        <taxon>Bombycidae</taxon>
        <taxon>Bombycinae</taxon>
        <taxon>Bombyx</taxon>
    </lineage>
</organism>
<keyword evidence="3 4" id="KW-0862">Zinc</keyword>
<dbReference type="InterPro" id="IPR000571">
    <property type="entry name" value="Znf_CCCH"/>
</dbReference>
<dbReference type="GeneID" id="114250655"/>
<evidence type="ECO:0000256" key="4">
    <source>
        <dbReference type="PROSITE-ProRule" id="PRU00723"/>
    </source>
</evidence>
<dbReference type="GO" id="GO:0005689">
    <property type="term" value="C:U12-type spliceosomal complex"/>
    <property type="evidence" value="ECO:0007669"/>
    <property type="project" value="TreeGrafter"/>
</dbReference>
<dbReference type="Gene3D" id="3.30.160.60">
    <property type="entry name" value="Classic Zinc Finger"/>
    <property type="match status" value="1"/>
</dbReference>
<evidence type="ECO:0000256" key="2">
    <source>
        <dbReference type="ARBA" id="ARBA00022771"/>
    </source>
</evidence>
<dbReference type="RefSeq" id="XP_028040423.1">
    <property type="nucleotide sequence ID" value="XM_028184622.1"/>
</dbReference>
<keyword evidence="1 4" id="KW-0479">Metal-binding</keyword>
<evidence type="ECO:0000313" key="8">
    <source>
        <dbReference type="RefSeq" id="XP_028040423.1"/>
    </source>
</evidence>
<dbReference type="AlphaFoldDB" id="A0A6J2KFQ3"/>
<sequence length="169" mass="20009">MGKKYYCDYCDKSMVATPAIIKTHNKGLEHQKLLHEHYQEYKDPETIILEESKKIQCTRFMSGNCSFGPICRYSHYTKEELDNLKLQVQQQKRKKTKQPEPSLENLYEQLQNEKSNDLTVQSETLIVDANGRTHFLPWVYNPKFDMFKLPPSLERFTPENMYCPPTHWG</sequence>
<reference evidence="7 8" key="1">
    <citation type="submission" date="2025-04" db="UniProtKB">
        <authorList>
            <consortium name="RefSeq"/>
        </authorList>
    </citation>
    <scope>IDENTIFICATION</scope>
    <source>
        <tissue evidence="7 8">Silk gland</tissue>
    </source>
</reference>
<feature type="zinc finger region" description="C3H1-type" evidence="4">
    <location>
        <begin position="51"/>
        <end position="78"/>
    </location>
</feature>
<evidence type="ECO:0000259" key="5">
    <source>
        <dbReference type="PROSITE" id="PS50103"/>
    </source>
</evidence>
<proteinExistence type="predicted"/>
<accession>A0A6J2KFQ3</accession>
<evidence type="ECO:0000313" key="6">
    <source>
        <dbReference type="Proteomes" id="UP000504629"/>
    </source>
</evidence>
<gene>
    <name evidence="7 8 9" type="primary">LOC114250655</name>
</gene>
<dbReference type="KEGG" id="bman:114250655"/>
<dbReference type="Gene3D" id="4.10.1000.10">
    <property type="entry name" value="Zinc finger, CCCH-type"/>
    <property type="match status" value="1"/>
</dbReference>
<dbReference type="GO" id="GO:0008270">
    <property type="term" value="F:zinc ion binding"/>
    <property type="evidence" value="ECO:0007669"/>
    <property type="project" value="UniProtKB-KW"/>
</dbReference>
<evidence type="ECO:0000313" key="7">
    <source>
        <dbReference type="RefSeq" id="XP_028040421.1"/>
    </source>
</evidence>
<dbReference type="Proteomes" id="UP000504629">
    <property type="component" value="Unplaced"/>
</dbReference>
<evidence type="ECO:0000313" key="9">
    <source>
        <dbReference type="RefSeq" id="XP_028040424.1"/>
    </source>
</evidence>
<name>A0A6J2KFQ3_BOMMA</name>
<dbReference type="InterPro" id="IPR013085">
    <property type="entry name" value="U1-CZ_Znf_C2H2"/>
</dbReference>
<feature type="domain" description="C3H1-type" evidence="5">
    <location>
        <begin position="51"/>
        <end position="78"/>
    </location>
</feature>
<dbReference type="InterPro" id="IPR036236">
    <property type="entry name" value="Znf_C2H2_sf"/>
</dbReference>
<dbReference type="RefSeq" id="XP_028040424.1">
    <property type="nucleotide sequence ID" value="XM_028184623.1"/>
</dbReference>
<keyword evidence="2 4" id="KW-0863">Zinc-finger</keyword>
<protein>
    <submittedName>
        <fullName evidence="7 8">Zinc finger matrin-type protein 5</fullName>
    </submittedName>
</protein>
<dbReference type="SUPFAM" id="SSF57667">
    <property type="entry name" value="beta-beta-alpha zinc fingers"/>
    <property type="match status" value="1"/>
</dbReference>
<dbReference type="PROSITE" id="PS50103">
    <property type="entry name" value="ZF_C3H1"/>
    <property type="match status" value="1"/>
</dbReference>
<dbReference type="PANTHER" id="PTHR16465:SF0">
    <property type="entry name" value="ZINC FINGER MATRIN-TYPE PROTEIN 5"/>
    <property type="match status" value="1"/>
</dbReference>
<evidence type="ECO:0000256" key="1">
    <source>
        <dbReference type="ARBA" id="ARBA00022723"/>
    </source>
</evidence>
<dbReference type="PANTHER" id="PTHR16465">
    <property type="entry name" value="NUCLEASE-RELATED"/>
    <property type="match status" value="1"/>
</dbReference>
<keyword evidence="6" id="KW-1185">Reference proteome</keyword>